<protein>
    <recommendedName>
        <fullName evidence="11">Proton extrusion protein PcxA</fullName>
    </recommendedName>
</protein>
<evidence type="ECO:0008006" key="11">
    <source>
        <dbReference type="Google" id="ProtNLM"/>
    </source>
</evidence>
<keyword evidence="6" id="KW-0406">Ion transport</keyword>
<dbReference type="GO" id="GO:1902600">
    <property type="term" value="P:proton transmembrane transport"/>
    <property type="evidence" value="ECO:0007669"/>
    <property type="project" value="UniProtKB-KW"/>
</dbReference>
<keyword evidence="4" id="KW-0375">Hydrogen ion transport</keyword>
<evidence type="ECO:0000256" key="6">
    <source>
        <dbReference type="ARBA" id="ARBA00023065"/>
    </source>
</evidence>
<dbReference type="GO" id="GO:0016020">
    <property type="term" value="C:membrane"/>
    <property type="evidence" value="ECO:0007669"/>
    <property type="project" value="UniProtKB-SubCell"/>
</dbReference>
<gene>
    <name evidence="9" type="ORF">OXH18_22640</name>
</gene>
<evidence type="ECO:0000256" key="4">
    <source>
        <dbReference type="ARBA" id="ARBA00022781"/>
    </source>
</evidence>
<evidence type="ECO:0000256" key="3">
    <source>
        <dbReference type="ARBA" id="ARBA00022692"/>
    </source>
</evidence>
<comment type="subcellular location">
    <subcellularLocation>
        <location evidence="1">Membrane</location>
        <topology evidence="1">Multi-pass membrane protein</topology>
    </subcellularLocation>
</comment>
<dbReference type="PANTHER" id="PTHR33650:SF2">
    <property type="entry name" value="CHLOROPLAST ENVELOPE MEMBRANE PROTEIN"/>
    <property type="match status" value="1"/>
</dbReference>
<feature type="transmembrane region" description="Helical" evidence="8">
    <location>
        <begin position="413"/>
        <end position="434"/>
    </location>
</feature>
<reference evidence="9" key="1">
    <citation type="submission" date="2022-12" db="EMBL/GenBank/DDBJ databases">
        <title>Polyphasic identification of a Novel Hot-Spring Cyanobacterium Ocullathermofonsia sinensis gen nov. sp. nov. and Genomic Insights on its Adaptations to the Thermal Habitat.</title>
        <authorList>
            <person name="Daroch M."/>
            <person name="Tang J."/>
            <person name="Jiang Y."/>
        </authorList>
    </citation>
    <scope>NUCLEOTIDE SEQUENCE</scope>
    <source>
        <strain evidence="9">PKUAC-SCTA174</strain>
    </source>
</reference>
<feature type="transmembrane region" description="Helical" evidence="8">
    <location>
        <begin position="374"/>
        <end position="393"/>
    </location>
</feature>
<keyword evidence="3 8" id="KW-0812">Transmembrane</keyword>
<sequence length="454" mass="52212">MLADVNKLNFNRWLNQRQLHALKEAYHAAKEIRALEEHYFAGEKIAYTPQQSKTVVDYVKSLRDRQLTRVRINLVKFRVGAFLFNHKLLSKTSDSSFSNGNEPLVQTWEHPSLVEMDILEKLQFIESVVGKYRDRSPANPDLTSEDLNSELSITHALQHLNSDAGNQKNGSNPDITTDPVVLDANRSRSSANRSNTASALVKGFTQVGKELTPEYEQQVIHELRLRRKQNKLAVRWLLILILVPIAVQVVAKNLIFEPFLDNYGNHHPQQIELNQEIQKEFHAEFMDFKETLEIEQLLGNLPQLTTEETKKRLEEKATELWHESREHALNGLKNVAADVVALIVFIGLIFFNRDKLITIRNFSNWSFLNLSDPAKVFLLILVTDMFVGFHSVEGWDVILVSVFNHFGLPENDTFIKSFIATVPVFMDSCIKFWIFNYLTRFSPSASAVYERMNT</sequence>
<proteinExistence type="predicted"/>
<keyword evidence="2" id="KW-0813">Transport</keyword>
<keyword evidence="5 8" id="KW-1133">Transmembrane helix</keyword>
<dbReference type="Pfam" id="PF03040">
    <property type="entry name" value="CemA"/>
    <property type="match status" value="1"/>
</dbReference>
<feature type="transmembrane region" description="Helical" evidence="8">
    <location>
        <begin position="335"/>
        <end position="353"/>
    </location>
</feature>
<evidence type="ECO:0000256" key="2">
    <source>
        <dbReference type="ARBA" id="ARBA00022448"/>
    </source>
</evidence>
<evidence type="ECO:0000256" key="5">
    <source>
        <dbReference type="ARBA" id="ARBA00022989"/>
    </source>
</evidence>
<accession>A0A9E8ZK25</accession>
<dbReference type="PANTHER" id="PTHR33650">
    <property type="entry name" value="CHLOROPLAST ENVELOPE MEMBRANE PROTEIN-RELATED"/>
    <property type="match status" value="1"/>
</dbReference>
<dbReference type="RefSeq" id="WP_268609753.1">
    <property type="nucleotide sequence ID" value="NZ_CP113797.1"/>
</dbReference>
<dbReference type="EMBL" id="CP113797">
    <property type="protein sequence ID" value="WAL59936.1"/>
    <property type="molecule type" value="Genomic_DNA"/>
</dbReference>
<dbReference type="Proteomes" id="UP001163152">
    <property type="component" value="Chromosome"/>
</dbReference>
<dbReference type="AlphaFoldDB" id="A0A9E8ZK25"/>
<keyword evidence="7 8" id="KW-0472">Membrane</keyword>
<organism evidence="9 10">
    <name type="scientific">Thermocoleostomius sinensis A174</name>
    <dbReference type="NCBI Taxonomy" id="2016057"/>
    <lineage>
        <taxon>Bacteria</taxon>
        <taxon>Bacillati</taxon>
        <taxon>Cyanobacteriota</taxon>
        <taxon>Cyanophyceae</taxon>
        <taxon>Oculatellales</taxon>
        <taxon>Oculatellaceae</taxon>
        <taxon>Thermocoleostomius</taxon>
    </lineage>
</organism>
<keyword evidence="10" id="KW-1185">Reference proteome</keyword>
<evidence type="ECO:0000313" key="10">
    <source>
        <dbReference type="Proteomes" id="UP001163152"/>
    </source>
</evidence>
<evidence type="ECO:0000256" key="1">
    <source>
        <dbReference type="ARBA" id="ARBA00004141"/>
    </source>
</evidence>
<evidence type="ECO:0000256" key="8">
    <source>
        <dbReference type="SAM" id="Phobius"/>
    </source>
</evidence>
<evidence type="ECO:0000256" key="7">
    <source>
        <dbReference type="ARBA" id="ARBA00023136"/>
    </source>
</evidence>
<dbReference type="InterPro" id="IPR004282">
    <property type="entry name" value="CemA"/>
</dbReference>
<feature type="transmembrane region" description="Helical" evidence="8">
    <location>
        <begin position="232"/>
        <end position="251"/>
    </location>
</feature>
<name>A0A9E8ZK25_9CYAN</name>
<dbReference type="KEGG" id="tsin:OXH18_22640"/>
<evidence type="ECO:0000313" key="9">
    <source>
        <dbReference type="EMBL" id="WAL59936.1"/>
    </source>
</evidence>